<dbReference type="EMBL" id="KV744816">
    <property type="protein sequence ID" value="OCK85586.1"/>
    <property type="molecule type" value="Genomic_DNA"/>
</dbReference>
<protein>
    <submittedName>
        <fullName evidence="1">Uncharacterized protein</fullName>
    </submittedName>
</protein>
<evidence type="ECO:0000313" key="2">
    <source>
        <dbReference type="Proteomes" id="UP000250266"/>
    </source>
</evidence>
<name>A0A8E2EKP4_9PEZI</name>
<proteinExistence type="predicted"/>
<sequence>MVPKVNSAIEAHEVGGGKTFSNVSTAPSKMAMFIIFVVVRMANMMRSAGSTTHGLKCTIAEFKGFERRACPSCEILIISLLRTSPPPSLSQSPTWRPGSDGADERRDAAVAINARRNSPACPATNPQPSFPFIRFNLPISAQPFLLPVEVQTAPSSSLEQPQRIDAPYNDLHVARSSSRQGNLPCSIWPQDTIHHHVYVPGRVCFTLLKRCRVKIKGHVECPFDQRQSSIVVVAIITLGQQASSSSREE</sequence>
<dbReference type="Proteomes" id="UP000250266">
    <property type="component" value="Unassembled WGS sequence"/>
</dbReference>
<dbReference type="AlphaFoldDB" id="A0A8E2EKP4"/>
<organism evidence="1 2">
    <name type="scientific">Lepidopterella palustris CBS 459.81</name>
    <dbReference type="NCBI Taxonomy" id="1314670"/>
    <lineage>
        <taxon>Eukaryota</taxon>
        <taxon>Fungi</taxon>
        <taxon>Dikarya</taxon>
        <taxon>Ascomycota</taxon>
        <taxon>Pezizomycotina</taxon>
        <taxon>Dothideomycetes</taxon>
        <taxon>Pleosporomycetidae</taxon>
        <taxon>Mytilinidiales</taxon>
        <taxon>Argynnaceae</taxon>
        <taxon>Lepidopterella</taxon>
    </lineage>
</organism>
<accession>A0A8E2EKP4</accession>
<keyword evidence="2" id="KW-1185">Reference proteome</keyword>
<reference evidence="1 2" key="1">
    <citation type="journal article" date="2016" name="Nat. Commun.">
        <title>Ectomycorrhizal ecology is imprinted in the genome of the dominant symbiotic fungus Cenococcum geophilum.</title>
        <authorList>
            <consortium name="DOE Joint Genome Institute"/>
            <person name="Peter M."/>
            <person name="Kohler A."/>
            <person name="Ohm R.A."/>
            <person name="Kuo A."/>
            <person name="Krutzmann J."/>
            <person name="Morin E."/>
            <person name="Arend M."/>
            <person name="Barry K.W."/>
            <person name="Binder M."/>
            <person name="Choi C."/>
            <person name="Clum A."/>
            <person name="Copeland A."/>
            <person name="Grisel N."/>
            <person name="Haridas S."/>
            <person name="Kipfer T."/>
            <person name="LaButti K."/>
            <person name="Lindquist E."/>
            <person name="Lipzen A."/>
            <person name="Maire R."/>
            <person name="Meier B."/>
            <person name="Mihaltcheva S."/>
            <person name="Molinier V."/>
            <person name="Murat C."/>
            <person name="Poggeler S."/>
            <person name="Quandt C.A."/>
            <person name="Sperisen C."/>
            <person name="Tritt A."/>
            <person name="Tisserant E."/>
            <person name="Crous P.W."/>
            <person name="Henrissat B."/>
            <person name="Nehls U."/>
            <person name="Egli S."/>
            <person name="Spatafora J.W."/>
            <person name="Grigoriev I.V."/>
            <person name="Martin F.M."/>
        </authorList>
    </citation>
    <scope>NUCLEOTIDE SEQUENCE [LARGE SCALE GENOMIC DNA]</scope>
    <source>
        <strain evidence="1 2">CBS 459.81</strain>
    </source>
</reference>
<evidence type="ECO:0000313" key="1">
    <source>
        <dbReference type="EMBL" id="OCK85586.1"/>
    </source>
</evidence>
<gene>
    <name evidence="1" type="ORF">K432DRAFT_450246</name>
</gene>